<reference evidence="3 4" key="1">
    <citation type="submission" date="2020-12" db="EMBL/GenBank/DDBJ databases">
        <title>Genomic analysis of Staphylococcus felis from a cat with skin infection.</title>
        <authorList>
            <person name="Aslantas O."/>
            <person name="Keskin O."/>
            <person name="Buyukaltay K."/>
            <person name="Gullu Yucetepe A."/>
        </authorList>
    </citation>
    <scope>NUCLEOTIDE SEQUENCE [LARGE SCALE GENOMIC DNA]</scope>
    <source>
        <strain evidence="3 4">HARRANVET</strain>
    </source>
</reference>
<keyword evidence="4" id="KW-1185">Reference proteome</keyword>
<dbReference type="InterPro" id="IPR050963">
    <property type="entry name" value="Sirohydro_Cobaltochel/CbiX"/>
</dbReference>
<dbReference type="PANTHER" id="PTHR33542">
    <property type="entry name" value="SIROHYDROCHLORIN FERROCHELATASE, CHLOROPLASTIC"/>
    <property type="match status" value="1"/>
</dbReference>
<evidence type="ECO:0000313" key="4">
    <source>
        <dbReference type="Proteomes" id="UP000597038"/>
    </source>
</evidence>
<organism evidence="3 4">
    <name type="scientific">Staphylococcus felis</name>
    <dbReference type="NCBI Taxonomy" id="46127"/>
    <lineage>
        <taxon>Bacteria</taxon>
        <taxon>Bacillati</taxon>
        <taxon>Bacillota</taxon>
        <taxon>Bacilli</taxon>
        <taxon>Bacillales</taxon>
        <taxon>Staphylococcaceae</taxon>
        <taxon>Staphylococcus</taxon>
    </lineage>
</organism>
<proteinExistence type="predicted"/>
<accession>A0ABS0QS37</accession>
<protein>
    <submittedName>
        <fullName evidence="3">Sirohydrochlorin chelatase</fullName>
    </submittedName>
</protein>
<comment type="caution">
    <text evidence="3">The sequence shown here is derived from an EMBL/GenBank/DDBJ whole genome shotgun (WGS) entry which is preliminary data.</text>
</comment>
<sequence>MQKVILVIHGMRSGKLNETLLHFTKRLFKETDLDYDIAFLESKTQTLSDCISHNVQNGYQQIQMIPLLLLNASHYFEDIIAIRDEWQSNHPEIEIQIAQPLGTHPAMKDWISEQIENCSSQINDKTAIVILAHGNKRFEEPDIALTQITQELTAQYHACFPAMVYGSLNFKQILPPLAQAYKRLIIIPYFFYDGFLVNRTKQQISEMHLDCEMYFTPAIHFHPILKKVILARLHELEEGACVSGTT</sequence>
<keyword evidence="1" id="KW-0479">Metal-binding</keyword>
<dbReference type="RefSeq" id="WP_198093015.1">
    <property type="nucleotide sequence ID" value="NZ_JAEDAQ010000029.1"/>
</dbReference>
<evidence type="ECO:0000313" key="3">
    <source>
        <dbReference type="EMBL" id="MBH9582076.1"/>
    </source>
</evidence>
<gene>
    <name evidence="3" type="ORF">I9026_11915</name>
</gene>
<dbReference type="InterPro" id="IPR002762">
    <property type="entry name" value="CbiX-like"/>
</dbReference>
<dbReference type="Pfam" id="PF01903">
    <property type="entry name" value="CbiX"/>
    <property type="match status" value="1"/>
</dbReference>
<dbReference type="Gene3D" id="3.40.50.1400">
    <property type="match status" value="2"/>
</dbReference>
<dbReference type="SUPFAM" id="SSF53800">
    <property type="entry name" value="Chelatase"/>
    <property type="match status" value="1"/>
</dbReference>
<dbReference type="EMBL" id="JAEDAQ010000029">
    <property type="protein sequence ID" value="MBH9582076.1"/>
    <property type="molecule type" value="Genomic_DNA"/>
</dbReference>
<name>A0ABS0QS37_9STAP</name>
<evidence type="ECO:0000256" key="1">
    <source>
        <dbReference type="ARBA" id="ARBA00022723"/>
    </source>
</evidence>
<evidence type="ECO:0000256" key="2">
    <source>
        <dbReference type="ARBA" id="ARBA00023239"/>
    </source>
</evidence>
<dbReference type="PANTHER" id="PTHR33542:SF3">
    <property type="entry name" value="SIROHYDROCHLORIN FERROCHELATASE, CHLOROPLASTIC"/>
    <property type="match status" value="1"/>
</dbReference>
<keyword evidence="2" id="KW-0456">Lyase</keyword>
<dbReference type="Proteomes" id="UP000597038">
    <property type="component" value="Unassembled WGS sequence"/>
</dbReference>
<dbReference type="CDD" id="cd03416">
    <property type="entry name" value="CbiX_SirB_N"/>
    <property type="match status" value="1"/>
</dbReference>